<keyword evidence="2" id="KW-1185">Reference proteome</keyword>
<accession>A0A1H1IIR6</accession>
<name>A0A1H1IIR6_9BURK</name>
<gene>
    <name evidence="1" type="ORF">SAMN05443245_5228</name>
</gene>
<reference evidence="2" key="1">
    <citation type="submission" date="2016-10" db="EMBL/GenBank/DDBJ databases">
        <authorList>
            <person name="Varghese N."/>
        </authorList>
    </citation>
    <scope>NUCLEOTIDE SEQUENCE [LARGE SCALE GENOMIC DNA]</scope>
    <source>
        <strain evidence="2">GAS106B</strain>
    </source>
</reference>
<dbReference type="AlphaFoldDB" id="A0A1H1IIR6"/>
<protein>
    <submittedName>
        <fullName evidence="1">Uncharacterized protein</fullName>
    </submittedName>
</protein>
<sequence>MSWHCSQALVAEFSAATCLDGVPSVLSNTTPTPVAYYWPDKTTEHSRLSRFGMTSEPLTEDRGAELLTWFREVFLAKTSVQLAGATVSMASEVGYGRKWLGLLARFDRDTSTWRTPQSSLLEGSDEFLEIWPRWGSMRNGESWERQTWAPSISATESGLWPTPNCIGYRSDGELLLLSRKLKSREEYLAMSDRACNSKRERFWPTPTACMSKGSSEAALTRKDGRSRENDRLDHAVMASTGGRLNPEWVEWLMGWPIGWTDLKPLETGRYQEWLQQHSPYYKETKEAA</sequence>
<proteinExistence type="predicted"/>
<evidence type="ECO:0000313" key="2">
    <source>
        <dbReference type="Proteomes" id="UP000183487"/>
    </source>
</evidence>
<dbReference type="Proteomes" id="UP000183487">
    <property type="component" value="Unassembled WGS sequence"/>
</dbReference>
<evidence type="ECO:0000313" key="1">
    <source>
        <dbReference type="EMBL" id="SDR37469.1"/>
    </source>
</evidence>
<organism evidence="1 2">
    <name type="scientific">Paraburkholderia fungorum</name>
    <dbReference type="NCBI Taxonomy" id="134537"/>
    <lineage>
        <taxon>Bacteria</taxon>
        <taxon>Pseudomonadati</taxon>
        <taxon>Pseudomonadota</taxon>
        <taxon>Betaproteobacteria</taxon>
        <taxon>Burkholderiales</taxon>
        <taxon>Burkholderiaceae</taxon>
        <taxon>Paraburkholderia</taxon>
    </lineage>
</organism>
<dbReference type="EMBL" id="FNKP01000002">
    <property type="protein sequence ID" value="SDR37469.1"/>
    <property type="molecule type" value="Genomic_DNA"/>
</dbReference>